<sequence>MPERASRAAVVDPAGPPPTTRTCGLFPIANSLETADNKNARVYTGDRTHSGLQAGQQPEPSIAAG</sequence>
<evidence type="ECO:0000313" key="2">
    <source>
        <dbReference type="EMBL" id="BCK57358.1"/>
    </source>
</evidence>
<dbReference type="Proteomes" id="UP000516173">
    <property type="component" value="Chromosome"/>
</dbReference>
<name>A0A7G1KQ19_9NOCA</name>
<accession>A0A7G1KQ19</accession>
<dbReference type="EMBL" id="AP023396">
    <property type="protein sequence ID" value="BCK57358.1"/>
    <property type="molecule type" value="Genomic_DNA"/>
</dbReference>
<reference evidence="2 3" key="1">
    <citation type="submission" date="2020-08" db="EMBL/GenBank/DDBJ databases">
        <title>Genome Sequencing of Nocardia wallacei strain FMUON74 and assembly.</title>
        <authorList>
            <person name="Toyokawa M."/>
            <person name="Uesaka K."/>
        </authorList>
    </citation>
    <scope>NUCLEOTIDE SEQUENCE [LARGE SCALE GENOMIC DNA]</scope>
    <source>
        <strain evidence="2 3">FMUON74</strain>
    </source>
</reference>
<feature type="compositionally biased region" description="Polar residues" evidence="1">
    <location>
        <begin position="50"/>
        <end position="59"/>
    </location>
</feature>
<dbReference type="AlphaFoldDB" id="A0A7G1KQ19"/>
<dbReference type="KEGG" id="nwl:NWFMUON74_51300"/>
<feature type="region of interest" description="Disordered" evidence="1">
    <location>
        <begin position="1"/>
        <end position="22"/>
    </location>
</feature>
<evidence type="ECO:0000313" key="3">
    <source>
        <dbReference type="Proteomes" id="UP000516173"/>
    </source>
</evidence>
<feature type="region of interest" description="Disordered" evidence="1">
    <location>
        <begin position="37"/>
        <end position="65"/>
    </location>
</feature>
<proteinExistence type="predicted"/>
<organism evidence="2 3">
    <name type="scientific">Nocardia wallacei</name>
    <dbReference type="NCBI Taxonomy" id="480035"/>
    <lineage>
        <taxon>Bacteria</taxon>
        <taxon>Bacillati</taxon>
        <taxon>Actinomycetota</taxon>
        <taxon>Actinomycetes</taxon>
        <taxon>Mycobacteriales</taxon>
        <taxon>Nocardiaceae</taxon>
        <taxon>Nocardia</taxon>
    </lineage>
</organism>
<feature type="compositionally biased region" description="Basic and acidic residues" evidence="1">
    <location>
        <begin position="37"/>
        <end position="49"/>
    </location>
</feature>
<gene>
    <name evidence="2" type="ORF">NWFMUON74_51300</name>
</gene>
<evidence type="ECO:0000256" key="1">
    <source>
        <dbReference type="SAM" id="MobiDB-lite"/>
    </source>
</evidence>
<keyword evidence="3" id="KW-1185">Reference proteome</keyword>
<protein>
    <submittedName>
        <fullName evidence="2">Uncharacterized protein</fullName>
    </submittedName>
</protein>